<evidence type="ECO:0000256" key="4">
    <source>
        <dbReference type="ARBA" id="ARBA00022989"/>
    </source>
</evidence>
<proteinExistence type="predicted"/>
<evidence type="ECO:0000256" key="1">
    <source>
        <dbReference type="ARBA" id="ARBA00004167"/>
    </source>
</evidence>
<feature type="domain" description="WSC" evidence="9">
    <location>
        <begin position="326"/>
        <end position="421"/>
    </location>
</feature>
<evidence type="ECO:0000313" key="10">
    <source>
        <dbReference type="EMBL" id="EJT79988.1"/>
    </source>
</evidence>
<dbReference type="RefSeq" id="XP_009221133.1">
    <property type="nucleotide sequence ID" value="XM_009222869.1"/>
</dbReference>
<reference evidence="11" key="4">
    <citation type="journal article" date="2015" name="G3 (Bethesda)">
        <title>Genome sequences of three phytopathogenic species of the Magnaporthaceae family of fungi.</title>
        <authorList>
            <person name="Okagaki L.H."/>
            <person name="Nunes C.C."/>
            <person name="Sailsbery J."/>
            <person name="Clay B."/>
            <person name="Brown D."/>
            <person name="John T."/>
            <person name="Oh Y."/>
            <person name="Young N."/>
            <person name="Fitzgerald M."/>
            <person name="Haas B.J."/>
            <person name="Zeng Q."/>
            <person name="Young S."/>
            <person name="Adiconis X."/>
            <person name="Fan L."/>
            <person name="Levin J.Z."/>
            <person name="Mitchell T.K."/>
            <person name="Okubara P.A."/>
            <person name="Farman M.L."/>
            <person name="Kohn L.M."/>
            <person name="Birren B."/>
            <person name="Ma L.-J."/>
            <person name="Dean R.A."/>
        </authorList>
    </citation>
    <scope>NUCLEOTIDE SEQUENCE</scope>
    <source>
        <strain evidence="11">R3-111a-1</strain>
    </source>
</reference>
<reference evidence="11" key="5">
    <citation type="submission" date="2018-04" db="UniProtKB">
        <authorList>
            <consortium name="EnsemblFungi"/>
        </authorList>
    </citation>
    <scope>IDENTIFICATION</scope>
    <source>
        <strain evidence="11">R3-111a-1</strain>
    </source>
</reference>
<dbReference type="PROSITE" id="PS51212">
    <property type="entry name" value="WSC"/>
    <property type="match status" value="2"/>
</dbReference>
<name>J3NUW1_GAET3</name>
<dbReference type="InterPro" id="IPR002889">
    <property type="entry name" value="WSC_carb-bd"/>
</dbReference>
<dbReference type="Proteomes" id="UP000006039">
    <property type="component" value="Unassembled WGS sequence"/>
</dbReference>
<feature type="domain" description="WSC" evidence="9">
    <location>
        <begin position="216"/>
        <end position="308"/>
    </location>
</feature>
<dbReference type="VEuPathDB" id="FungiDB:GGTG_05070"/>
<feature type="chain" id="PRO_5015094500" description="WSC domain-containing protein" evidence="8">
    <location>
        <begin position="18"/>
        <end position="422"/>
    </location>
</feature>
<keyword evidence="2" id="KW-0812">Transmembrane</keyword>
<evidence type="ECO:0000256" key="3">
    <source>
        <dbReference type="ARBA" id="ARBA00022729"/>
    </source>
</evidence>
<keyword evidence="4" id="KW-1133">Transmembrane helix</keyword>
<organism evidence="10">
    <name type="scientific">Gaeumannomyces tritici (strain R3-111a-1)</name>
    <name type="common">Wheat and barley take-all root rot fungus</name>
    <name type="synonym">Gaeumannomyces graminis var. tritici</name>
    <dbReference type="NCBI Taxonomy" id="644352"/>
    <lineage>
        <taxon>Eukaryota</taxon>
        <taxon>Fungi</taxon>
        <taxon>Dikarya</taxon>
        <taxon>Ascomycota</taxon>
        <taxon>Pezizomycotina</taxon>
        <taxon>Sordariomycetes</taxon>
        <taxon>Sordariomycetidae</taxon>
        <taxon>Magnaporthales</taxon>
        <taxon>Magnaporthaceae</taxon>
        <taxon>Gaeumannomyces</taxon>
    </lineage>
</organism>
<evidence type="ECO:0000256" key="8">
    <source>
        <dbReference type="SAM" id="SignalP"/>
    </source>
</evidence>
<dbReference type="AlphaFoldDB" id="J3NUW1"/>
<reference evidence="10" key="3">
    <citation type="submission" date="2010-09" db="EMBL/GenBank/DDBJ databases">
        <title>Annotation of Gaeumannomyces graminis var. tritici R3-111a-1.</title>
        <authorList>
            <consortium name="The Broad Institute Genome Sequencing Platform"/>
            <person name="Ma L.-J."/>
            <person name="Dead R."/>
            <person name="Young S.K."/>
            <person name="Zeng Q."/>
            <person name="Gargeya S."/>
            <person name="Fitzgerald M."/>
            <person name="Haas B."/>
            <person name="Abouelleil A."/>
            <person name="Alvarado L."/>
            <person name="Arachchi H.M."/>
            <person name="Berlin A."/>
            <person name="Brown A."/>
            <person name="Chapman S.B."/>
            <person name="Chen Z."/>
            <person name="Dunbar C."/>
            <person name="Freedman E."/>
            <person name="Gearin G."/>
            <person name="Gellesch M."/>
            <person name="Goldberg J."/>
            <person name="Griggs A."/>
            <person name="Gujja S."/>
            <person name="Heiman D."/>
            <person name="Howarth C."/>
            <person name="Larson L."/>
            <person name="Lui A."/>
            <person name="MacDonald P.J.P."/>
            <person name="Mehta T."/>
            <person name="Montmayeur A."/>
            <person name="Murphy C."/>
            <person name="Neiman D."/>
            <person name="Pearson M."/>
            <person name="Priest M."/>
            <person name="Roberts A."/>
            <person name="Saif S."/>
            <person name="Shea T."/>
            <person name="Shenoy N."/>
            <person name="Sisk P."/>
            <person name="Stolte C."/>
            <person name="Sykes S."/>
            <person name="Yandava C."/>
            <person name="Wortman J."/>
            <person name="Nusbaum C."/>
            <person name="Birren B."/>
        </authorList>
    </citation>
    <scope>NUCLEOTIDE SEQUENCE</scope>
    <source>
        <strain evidence="10">R3-111a-1</strain>
    </source>
</reference>
<evidence type="ECO:0000256" key="6">
    <source>
        <dbReference type="ARBA" id="ARBA00023180"/>
    </source>
</evidence>
<dbReference type="HOGENOM" id="CLU_636444_0_0_1"/>
<dbReference type="Pfam" id="PF01822">
    <property type="entry name" value="WSC"/>
    <property type="match status" value="2"/>
</dbReference>
<protein>
    <recommendedName>
        <fullName evidence="9">WSC domain-containing protein</fullName>
    </recommendedName>
</protein>
<dbReference type="GO" id="GO:0005886">
    <property type="term" value="C:plasma membrane"/>
    <property type="evidence" value="ECO:0007669"/>
    <property type="project" value="TreeGrafter"/>
</dbReference>
<keyword evidence="6" id="KW-0325">Glycoprotein</keyword>
<dbReference type="eggNOG" id="KOG4157">
    <property type="taxonomic scope" value="Eukaryota"/>
</dbReference>
<gene>
    <name evidence="11" type="primary">20345528</name>
    <name evidence="10" type="ORF">GGTG_05070</name>
</gene>
<dbReference type="OrthoDB" id="5985073at2759"/>
<sequence>MLSKVALLAVLAALAQGNPVRNSIQARQKGCNGDNLLNRFRGAQYSSQAQEFCATFAGPVVTATITAAAESIPMDQAASRSYPSPLFNTRFPMTYQEERVSSACHCVPHSTVTRTHTNWVAEVTPTDTTTSSSSASETDSVSSPSVTESVSSSSSSSSTSADSDAASTSTSSTDSASITDSATVTDSASTTSSTSTSVTSADSTSSTSTSSAPAGPTATHNCWKEPEGKRALQGPSTVDAGMTVAMCADFCRDYTYYGVEYASECYCGNEVVAGAFPVGSSAECSTPCSGKPDEMCGGNLRLNLYTASGPAYSVPGRPMASEVTGAFTRKGCFREPGGGRILSQGWDSNSMTKDVCLYSCAVNGFTYAGVEWGRECWCDNQMNNATPLADEFCQLPLATRCSGNPDAPCGGDVTIEIFSTTG</sequence>
<feature type="signal peptide" evidence="8">
    <location>
        <begin position="1"/>
        <end position="17"/>
    </location>
</feature>
<keyword evidence="3 8" id="KW-0732">Signal</keyword>
<dbReference type="EMBL" id="GL385396">
    <property type="protein sequence ID" value="EJT79988.1"/>
    <property type="molecule type" value="Genomic_DNA"/>
</dbReference>
<keyword evidence="12" id="KW-1185">Reference proteome</keyword>
<evidence type="ECO:0000313" key="12">
    <source>
        <dbReference type="Proteomes" id="UP000006039"/>
    </source>
</evidence>
<accession>J3NUW1</accession>
<evidence type="ECO:0000256" key="5">
    <source>
        <dbReference type="ARBA" id="ARBA00023136"/>
    </source>
</evidence>
<dbReference type="InterPro" id="IPR051836">
    <property type="entry name" value="Kremen_rcpt"/>
</dbReference>
<evidence type="ECO:0000313" key="11">
    <source>
        <dbReference type="EnsemblFungi" id="EJT79988"/>
    </source>
</evidence>
<dbReference type="PANTHER" id="PTHR24269:SF16">
    <property type="entry name" value="PROTEIN SLG1"/>
    <property type="match status" value="1"/>
</dbReference>
<dbReference type="PANTHER" id="PTHR24269">
    <property type="entry name" value="KREMEN PROTEIN"/>
    <property type="match status" value="1"/>
</dbReference>
<dbReference type="SMART" id="SM00321">
    <property type="entry name" value="WSC"/>
    <property type="match status" value="2"/>
</dbReference>
<dbReference type="EnsemblFungi" id="EJT79988">
    <property type="protein sequence ID" value="EJT79988"/>
    <property type="gene ID" value="GGTG_05070"/>
</dbReference>
<dbReference type="GeneID" id="20345528"/>
<feature type="compositionally biased region" description="Low complexity" evidence="7">
    <location>
        <begin position="120"/>
        <end position="214"/>
    </location>
</feature>
<feature type="region of interest" description="Disordered" evidence="7">
    <location>
        <begin position="118"/>
        <end position="235"/>
    </location>
</feature>
<comment type="subcellular location">
    <subcellularLocation>
        <location evidence="1">Membrane</location>
        <topology evidence="1">Single-pass membrane protein</topology>
    </subcellularLocation>
</comment>
<keyword evidence="5" id="KW-0472">Membrane</keyword>
<evidence type="ECO:0000256" key="2">
    <source>
        <dbReference type="ARBA" id="ARBA00022692"/>
    </source>
</evidence>
<reference evidence="10" key="2">
    <citation type="submission" date="2010-07" db="EMBL/GenBank/DDBJ databases">
        <authorList>
            <consortium name="The Broad Institute Genome Sequencing Platform"/>
            <consortium name="Broad Institute Genome Sequencing Center for Infectious Disease"/>
            <person name="Ma L.-J."/>
            <person name="Dead R."/>
            <person name="Young S."/>
            <person name="Zeng Q."/>
            <person name="Koehrsen M."/>
            <person name="Alvarado L."/>
            <person name="Berlin A."/>
            <person name="Chapman S.B."/>
            <person name="Chen Z."/>
            <person name="Freedman E."/>
            <person name="Gellesch M."/>
            <person name="Goldberg J."/>
            <person name="Griggs A."/>
            <person name="Gujja S."/>
            <person name="Heilman E.R."/>
            <person name="Heiman D."/>
            <person name="Hepburn T."/>
            <person name="Howarth C."/>
            <person name="Jen D."/>
            <person name="Larson L."/>
            <person name="Mehta T."/>
            <person name="Neiman D."/>
            <person name="Pearson M."/>
            <person name="Roberts A."/>
            <person name="Saif S."/>
            <person name="Shea T."/>
            <person name="Shenoy N."/>
            <person name="Sisk P."/>
            <person name="Stolte C."/>
            <person name="Sykes S."/>
            <person name="Walk T."/>
            <person name="White J."/>
            <person name="Yandava C."/>
            <person name="Haas B."/>
            <person name="Nusbaum C."/>
            <person name="Birren B."/>
        </authorList>
    </citation>
    <scope>NUCLEOTIDE SEQUENCE</scope>
    <source>
        <strain evidence="10">R3-111a-1</strain>
    </source>
</reference>
<dbReference type="STRING" id="644352.J3NUW1"/>
<reference evidence="12" key="1">
    <citation type="submission" date="2010-07" db="EMBL/GenBank/DDBJ databases">
        <title>The genome sequence of Gaeumannomyces graminis var. tritici strain R3-111a-1.</title>
        <authorList>
            <consortium name="The Broad Institute Genome Sequencing Platform"/>
            <person name="Ma L.-J."/>
            <person name="Dead R."/>
            <person name="Young S."/>
            <person name="Zeng Q."/>
            <person name="Koehrsen M."/>
            <person name="Alvarado L."/>
            <person name="Berlin A."/>
            <person name="Chapman S.B."/>
            <person name="Chen Z."/>
            <person name="Freedman E."/>
            <person name="Gellesch M."/>
            <person name="Goldberg J."/>
            <person name="Griggs A."/>
            <person name="Gujja S."/>
            <person name="Heilman E.R."/>
            <person name="Heiman D."/>
            <person name="Hepburn T."/>
            <person name="Howarth C."/>
            <person name="Jen D."/>
            <person name="Larson L."/>
            <person name="Mehta T."/>
            <person name="Neiman D."/>
            <person name="Pearson M."/>
            <person name="Roberts A."/>
            <person name="Saif S."/>
            <person name="Shea T."/>
            <person name="Shenoy N."/>
            <person name="Sisk P."/>
            <person name="Stolte C."/>
            <person name="Sykes S."/>
            <person name="Walk T."/>
            <person name="White J."/>
            <person name="Yandava C."/>
            <person name="Haas B."/>
            <person name="Nusbaum C."/>
            <person name="Birren B."/>
        </authorList>
    </citation>
    <scope>NUCLEOTIDE SEQUENCE [LARGE SCALE GENOMIC DNA]</scope>
    <source>
        <strain evidence="12">R3-111a-1</strain>
    </source>
</reference>
<evidence type="ECO:0000259" key="9">
    <source>
        <dbReference type="PROSITE" id="PS51212"/>
    </source>
</evidence>
<evidence type="ECO:0000256" key="7">
    <source>
        <dbReference type="SAM" id="MobiDB-lite"/>
    </source>
</evidence>